<dbReference type="PRINTS" id="PR00141">
    <property type="entry name" value="PROTEASOME"/>
</dbReference>
<dbReference type="InterPro" id="IPR000243">
    <property type="entry name" value="Pept_T1A_subB"/>
</dbReference>
<evidence type="ECO:0000256" key="6">
    <source>
        <dbReference type="ARBA" id="ARBA00022942"/>
    </source>
</evidence>
<evidence type="ECO:0000256" key="10">
    <source>
        <dbReference type="RuleBase" id="RU004203"/>
    </source>
</evidence>
<dbReference type="GO" id="GO:0005839">
    <property type="term" value="C:proteasome core complex"/>
    <property type="evidence" value="ECO:0007669"/>
    <property type="project" value="InterPro"/>
</dbReference>
<dbReference type="PANTHER" id="PTHR32194:SF15">
    <property type="entry name" value="PROTEASOME SUBUNIT BETA"/>
    <property type="match status" value="1"/>
</dbReference>
<dbReference type="PROSITE" id="PS51476">
    <property type="entry name" value="PROTEASOME_BETA_2"/>
    <property type="match status" value="1"/>
</dbReference>
<evidence type="ECO:0000256" key="7">
    <source>
        <dbReference type="ARBA" id="ARBA00024953"/>
    </source>
</evidence>
<comment type="function">
    <text evidence="10">Component of the proteasome, a multicatalytic proteinase complex which is characterized by its ability to cleave peptides with Arg, Phe, Tyr, Leu, and Glu adjacent to the leaving group at neutral or slightly basic pH. The proteasome has an ATP-dependent proteolytic activity.</text>
</comment>
<dbReference type="RefSeq" id="XP_016991301.2">
    <property type="nucleotide sequence ID" value="XM_017135812.2"/>
</dbReference>
<dbReference type="Pfam" id="PF00227">
    <property type="entry name" value="Proteasome"/>
    <property type="match status" value="1"/>
</dbReference>
<comment type="subunit">
    <text evidence="10">Component of the proteasome complex.</text>
</comment>
<evidence type="ECO:0000256" key="2">
    <source>
        <dbReference type="ARBA" id="ARBA00022490"/>
    </source>
</evidence>
<keyword evidence="3" id="KW-0645">Protease</keyword>
<comment type="function">
    <text evidence="7">Non-catalytic component of the proteasome, a multicatalytic proteinase complex which is characterized by its ability to cleave peptides with Arg, Phe, Tyr, Leu, and Glu adjacent to the leaving group at neutral or slightly basic pH. The proteasome has an ATP-dependent proteolytic activity.</text>
</comment>
<keyword evidence="6 10" id="KW-0647">Proteasome</keyword>
<comment type="catalytic activity">
    <reaction evidence="1">
        <text>Cleavage of peptide bonds with very broad specificity.</text>
        <dbReference type="EC" id="3.4.25.1"/>
    </reaction>
</comment>
<dbReference type="GO" id="GO:0005737">
    <property type="term" value="C:cytoplasm"/>
    <property type="evidence" value="ECO:0007669"/>
    <property type="project" value="UniProtKB-SubCell"/>
</dbReference>
<evidence type="ECO:0000256" key="1">
    <source>
        <dbReference type="ARBA" id="ARBA00001198"/>
    </source>
</evidence>
<dbReference type="InterPro" id="IPR029055">
    <property type="entry name" value="Ntn_hydrolases_N"/>
</dbReference>
<keyword evidence="10" id="KW-0539">Nucleus</keyword>
<dbReference type="InterPro" id="IPR016050">
    <property type="entry name" value="Proteasome_bsu_CS"/>
</dbReference>
<dbReference type="OrthoDB" id="37597at2759"/>
<proteinExistence type="inferred from homology"/>
<evidence type="ECO:0000256" key="5">
    <source>
        <dbReference type="ARBA" id="ARBA00022801"/>
    </source>
</evidence>
<feature type="active site" description="Nucleophile" evidence="9">
    <location>
        <position position="72"/>
    </location>
</feature>
<dbReference type="CDD" id="cd03761">
    <property type="entry name" value="proteasome_beta_type_5"/>
    <property type="match status" value="1"/>
</dbReference>
<name>A0A6P4G1F4_DRORH</name>
<dbReference type="PANTHER" id="PTHR32194">
    <property type="entry name" value="METALLOPROTEASE TLDD"/>
    <property type="match status" value="1"/>
</dbReference>
<keyword evidence="4" id="KW-0888">Threonine protease</keyword>
<evidence type="ECO:0000256" key="8">
    <source>
        <dbReference type="ARBA" id="ARBA00026071"/>
    </source>
</evidence>
<keyword evidence="2 10" id="KW-0963">Cytoplasm</keyword>
<dbReference type="PROSITE" id="PS00854">
    <property type="entry name" value="PROTEASOME_BETA_1"/>
    <property type="match status" value="1"/>
</dbReference>
<sequence length="286" mass="31914">MALEKICGMDKPSFMRGFGSLTSEQTIEQIRLASSNMDNPCAIMAPPFERPRERLNELAALSNVRMDFDHGTTTVGFVYRGGIILCVDSRATSGKFIGSQSMQKVVQVNKYMLSTMAGGAADCIYWDRVLTRESRLHELRYKELLSVRSAARFICNVAADYKGMGLCMGMMLAGWSTEGPSLVYVDSDGLRIYGKVFAVGSGASNALGILDTDYRFNLSNEEAFDLAFRAVYHATMRDIFSGGLVRLYHMDRSTWRNVANKDCQELHEKYSKSANNHVVLDAKRKV</sequence>
<dbReference type="GO" id="GO:0004298">
    <property type="term" value="F:threonine-type endopeptidase activity"/>
    <property type="evidence" value="ECO:0007669"/>
    <property type="project" value="UniProtKB-KW"/>
</dbReference>
<dbReference type="SUPFAM" id="SSF56235">
    <property type="entry name" value="N-terminal nucleophile aminohydrolases (Ntn hydrolases)"/>
    <property type="match status" value="1"/>
</dbReference>
<evidence type="ECO:0000256" key="9">
    <source>
        <dbReference type="PIRSR" id="PIRSR600243-1"/>
    </source>
</evidence>
<evidence type="ECO:0000256" key="4">
    <source>
        <dbReference type="ARBA" id="ARBA00022698"/>
    </source>
</evidence>
<dbReference type="InterPro" id="IPR001353">
    <property type="entry name" value="Proteasome_sua/b"/>
</dbReference>
<evidence type="ECO:0000313" key="11">
    <source>
        <dbReference type="RefSeq" id="XP_016991301.1"/>
    </source>
</evidence>
<dbReference type="GO" id="GO:0051603">
    <property type="term" value="P:proteolysis involved in protein catabolic process"/>
    <property type="evidence" value="ECO:0007669"/>
    <property type="project" value="InterPro"/>
</dbReference>
<dbReference type="Gene3D" id="3.60.20.10">
    <property type="entry name" value="Glutamine Phosphoribosylpyrophosphate, subunit 1, domain 1"/>
    <property type="match status" value="1"/>
</dbReference>
<keyword evidence="5" id="KW-0378">Hydrolase</keyword>
<comment type="similarity">
    <text evidence="10">Belongs to the peptidase T1B family.</text>
</comment>
<dbReference type="GO" id="GO:0005634">
    <property type="term" value="C:nucleus"/>
    <property type="evidence" value="ECO:0007669"/>
    <property type="project" value="UniProtKB-SubCell"/>
</dbReference>
<evidence type="ECO:0000256" key="3">
    <source>
        <dbReference type="ARBA" id="ARBA00022670"/>
    </source>
</evidence>
<dbReference type="RefSeq" id="XP_016991301.1">
    <property type="nucleotide sequence ID" value="XM_017135812.1"/>
</dbReference>
<gene>
    <name evidence="11" type="primary">LOC108053214</name>
</gene>
<comment type="subunit">
    <text evidence="8">The 26S proteasome consists of a 20S proteasome core and two 19S regulatory subunits. The 20S proteasome core is composed of 28 subunits that are arranged in four stacked rings, resulting in a barrel-shaped structure. The two end rings are each formed by seven alpha subunits, and the two central rings are each formed by seven beta subunits. The catalytic chamber with the active sites is on the inside of the barrel.</text>
</comment>
<reference evidence="11" key="1">
    <citation type="submission" date="2025-08" db="UniProtKB">
        <authorList>
            <consortium name="RefSeq"/>
        </authorList>
    </citation>
    <scope>IDENTIFICATION</scope>
</reference>
<protein>
    <recommendedName>
        <fullName evidence="10">Proteasome subunit beta</fullName>
    </recommendedName>
</protein>
<dbReference type="AlphaFoldDB" id="A0A6P4G1F4"/>
<accession>A0A6P4G1F4</accession>
<organism evidence="11">
    <name type="scientific">Drosophila rhopaloa</name>
    <name type="common">Fruit fly</name>
    <dbReference type="NCBI Taxonomy" id="1041015"/>
    <lineage>
        <taxon>Eukaryota</taxon>
        <taxon>Metazoa</taxon>
        <taxon>Ecdysozoa</taxon>
        <taxon>Arthropoda</taxon>
        <taxon>Hexapoda</taxon>
        <taxon>Insecta</taxon>
        <taxon>Pterygota</taxon>
        <taxon>Neoptera</taxon>
        <taxon>Endopterygota</taxon>
        <taxon>Diptera</taxon>
        <taxon>Brachycera</taxon>
        <taxon>Muscomorpha</taxon>
        <taxon>Ephydroidea</taxon>
        <taxon>Drosophilidae</taxon>
        <taxon>Drosophila</taxon>
        <taxon>Sophophora</taxon>
    </lineage>
</organism>
<dbReference type="InterPro" id="IPR023333">
    <property type="entry name" value="Proteasome_suB-type"/>
</dbReference>
<comment type="subcellular location">
    <subcellularLocation>
        <location evidence="10">Cytoplasm</location>
    </subcellularLocation>
    <subcellularLocation>
        <location evidence="10">Nucleus</location>
    </subcellularLocation>
</comment>